<keyword evidence="2" id="KW-1185">Reference proteome</keyword>
<dbReference type="Proteomes" id="UP001498476">
    <property type="component" value="Unassembled WGS sequence"/>
</dbReference>
<dbReference type="SUPFAM" id="SSF50022">
    <property type="entry name" value="ISP domain"/>
    <property type="match status" value="1"/>
</dbReference>
<dbReference type="PANTHER" id="PTHR43756:SF5">
    <property type="entry name" value="CHOLINE MONOOXYGENASE, CHLOROPLASTIC"/>
    <property type="match status" value="1"/>
</dbReference>
<evidence type="ECO:0000313" key="2">
    <source>
        <dbReference type="Proteomes" id="UP001498476"/>
    </source>
</evidence>
<reference evidence="1 2" key="1">
    <citation type="journal article" date="2025" name="Microbiol. Resour. Announc.">
        <title>Draft genome sequences for Neonectria magnoliae and Neonectria punicea, canker pathogens of Liriodendron tulipifera and Acer saccharum in West Virginia.</title>
        <authorList>
            <person name="Petronek H.M."/>
            <person name="Kasson M.T."/>
            <person name="Metheny A.M."/>
            <person name="Stauder C.M."/>
            <person name="Lovett B."/>
            <person name="Lynch S.C."/>
            <person name="Garnas J.R."/>
            <person name="Kasson L.R."/>
            <person name="Stajich J.E."/>
        </authorList>
    </citation>
    <scope>NUCLEOTIDE SEQUENCE [LARGE SCALE GENOMIC DNA]</scope>
    <source>
        <strain evidence="1 2">NRRL 64653</strain>
    </source>
</reference>
<evidence type="ECO:0000313" key="1">
    <source>
        <dbReference type="EMBL" id="KAK7403928.1"/>
    </source>
</evidence>
<sequence>MFRLLSQNAQEDVPRALPSSWYREPAMYGLERRAIFSKRWLLITHRSRFIKAGDYVRYEEAGWSYGLGGKLAKAPRFETMPSFVKENNGLFKVHVHVNARGFVWVNLEAADKPSIPWNAEFDGSDTQARLGEFNMDDFSFGHA</sequence>
<dbReference type="InterPro" id="IPR036922">
    <property type="entry name" value="Rieske_2Fe-2S_sf"/>
</dbReference>
<comment type="caution">
    <text evidence="1">The sequence shown here is derived from an EMBL/GenBank/DDBJ whole genome shotgun (WGS) entry which is preliminary data.</text>
</comment>
<accession>A0ABR1GQ96</accession>
<protein>
    <submittedName>
        <fullName evidence="1">Uncharacterized protein</fullName>
    </submittedName>
</protein>
<dbReference type="EMBL" id="JAZAVJ010000222">
    <property type="protein sequence ID" value="KAK7403928.1"/>
    <property type="molecule type" value="Genomic_DNA"/>
</dbReference>
<dbReference type="InterPro" id="IPR001663">
    <property type="entry name" value="Rng_hydr_dOase-A"/>
</dbReference>
<dbReference type="PANTHER" id="PTHR43756">
    <property type="entry name" value="CHOLINE MONOOXYGENASE, CHLOROPLASTIC"/>
    <property type="match status" value="1"/>
</dbReference>
<organism evidence="1 2">
    <name type="scientific">Neonectria punicea</name>
    <dbReference type="NCBI Taxonomy" id="979145"/>
    <lineage>
        <taxon>Eukaryota</taxon>
        <taxon>Fungi</taxon>
        <taxon>Dikarya</taxon>
        <taxon>Ascomycota</taxon>
        <taxon>Pezizomycotina</taxon>
        <taxon>Sordariomycetes</taxon>
        <taxon>Hypocreomycetidae</taxon>
        <taxon>Hypocreales</taxon>
        <taxon>Nectriaceae</taxon>
        <taxon>Neonectria</taxon>
    </lineage>
</organism>
<name>A0ABR1GQ96_9HYPO</name>
<proteinExistence type="predicted"/>
<gene>
    <name evidence="1" type="ORF">QQX98_010298</name>
</gene>
<dbReference type="Gene3D" id="2.102.10.10">
    <property type="entry name" value="Rieske [2Fe-2S] iron-sulphur domain"/>
    <property type="match status" value="1"/>
</dbReference>